<dbReference type="OrthoDB" id="10294277at2759"/>
<evidence type="ECO:0000313" key="2">
    <source>
        <dbReference type="Proteomes" id="UP000887116"/>
    </source>
</evidence>
<dbReference type="EMBL" id="BMAO01035298">
    <property type="protein sequence ID" value="GFR02701.1"/>
    <property type="molecule type" value="Genomic_DNA"/>
</dbReference>
<organism evidence="1 2">
    <name type="scientific">Trichonephila clavata</name>
    <name type="common">Joro spider</name>
    <name type="synonym">Nephila clavata</name>
    <dbReference type="NCBI Taxonomy" id="2740835"/>
    <lineage>
        <taxon>Eukaryota</taxon>
        <taxon>Metazoa</taxon>
        <taxon>Ecdysozoa</taxon>
        <taxon>Arthropoda</taxon>
        <taxon>Chelicerata</taxon>
        <taxon>Arachnida</taxon>
        <taxon>Araneae</taxon>
        <taxon>Araneomorphae</taxon>
        <taxon>Entelegynae</taxon>
        <taxon>Araneoidea</taxon>
        <taxon>Nephilidae</taxon>
        <taxon>Trichonephila</taxon>
    </lineage>
</organism>
<evidence type="ECO:0000313" key="1">
    <source>
        <dbReference type="EMBL" id="GFR02701.1"/>
    </source>
</evidence>
<sequence length="163" mass="18828">MMKLSILRLLLEGRKSGKLIRAITQQLATPNLVKIILPFKKDKSQGLFNPNGALRGKKVLLAEITVKKRKKVNEPTVWSITGRQHTERPLRVHWPQKGTNEPPLALMSSIEPAQDQEREQRRFRNFGKEVGSHSRPCFPCGLEWERGMTKEREDLTRRGRKQV</sequence>
<dbReference type="Proteomes" id="UP000887116">
    <property type="component" value="Unassembled WGS sequence"/>
</dbReference>
<gene>
    <name evidence="1" type="ORF">TNCT_513661</name>
</gene>
<name>A0A8X6GDL4_TRICU</name>
<comment type="caution">
    <text evidence="1">The sequence shown here is derived from an EMBL/GenBank/DDBJ whole genome shotgun (WGS) entry which is preliminary data.</text>
</comment>
<dbReference type="AlphaFoldDB" id="A0A8X6GDL4"/>
<proteinExistence type="predicted"/>
<protein>
    <submittedName>
        <fullName evidence="1">Uncharacterized protein</fullName>
    </submittedName>
</protein>
<accession>A0A8X6GDL4</accession>
<reference evidence="1" key="1">
    <citation type="submission" date="2020-07" db="EMBL/GenBank/DDBJ databases">
        <title>Multicomponent nature underlies the extraordinary mechanical properties of spider dragline silk.</title>
        <authorList>
            <person name="Kono N."/>
            <person name="Nakamura H."/>
            <person name="Mori M."/>
            <person name="Yoshida Y."/>
            <person name="Ohtoshi R."/>
            <person name="Malay A.D."/>
            <person name="Moran D.A.P."/>
            <person name="Tomita M."/>
            <person name="Numata K."/>
            <person name="Arakawa K."/>
        </authorList>
    </citation>
    <scope>NUCLEOTIDE SEQUENCE</scope>
</reference>
<keyword evidence="2" id="KW-1185">Reference proteome</keyword>